<sequence>MPSPAEPDPDRELAELTSELRVLLAAATVLFAFLLTVPFSSRFARVEDLDVVAYFVAFLSTAFAIVLFLGETAYHRLTSRSYDKERLVATASRQAVGGIALLGIALPAVVFLVTDVLFPTAAAVAAATALFAAVATTWFLLPLLRRRR</sequence>
<protein>
    <submittedName>
        <fullName evidence="2">Uncharacterized protein</fullName>
    </submittedName>
</protein>
<dbReference type="AlphaFoldDB" id="H6RSD0"/>
<reference evidence="3" key="2">
    <citation type="submission" date="2012-02" db="EMBL/GenBank/DDBJ databases">
        <title>Complete genome sequence of Blastococcus saxobsidens strain DD2.</title>
        <authorList>
            <person name="Genoscope."/>
        </authorList>
    </citation>
    <scope>NUCLEOTIDE SEQUENCE [LARGE SCALE GENOMIC DNA]</scope>
    <source>
        <strain evidence="3">DD2</strain>
    </source>
</reference>
<keyword evidence="3" id="KW-1185">Reference proteome</keyword>
<evidence type="ECO:0000313" key="3">
    <source>
        <dbReference type="Proteomes" id="UP000007517"/>
    </source>
</evidence>
<dbReference type="Pfam" id="PF19853">
    <property type="entry name" value="DUF6328"/>
    <property type="match status" value="1"/>
</dbReference>
<dbReference type="InterPro" id="IPR046291">
    <property type="entry name" value="DUF6328"/>
</dbReference>
<keyword evidence="1" id="KW-1133">Transmembrane helix</keyword>
<gene>
    <name evidence="2" type="ordered locus">BLASA_4728</name>
</gene>
<feature type="transmembrane region" description="Helical" evidence="1">
    <location>
        <begin position="120"/>
        <end position="144"/>
    </location>
</feature>
<feature type="transmembrane region" description="Helical" evidence="1">
    <location>
        <begin position="95"/>
        <end position="114"/>
    </location>
</feature>
<evidence type="ECO:0000313" key="2">
    <source>
        <dbReference type="EMBL" id="CCG05522.1"/>
    </source>
</evidence>
<dbReference type="KEGG" id="bsd:BLASA_4728"/>
<evidence type="ECO:0000256" key="1">
    <source>
        <dbReference type="SAM" id="Phobius"/>
    </source>
</evidence>
<keyword evidence="1" id="KW-0812">Transmembrane</keyword>
<proteinExistence type="predicted"/>
<organism evidence="2 3">
    <name type="scientific">Blastococcus saxobsidens (strain DD2)</name>
    <dbReference type="NCBI Taxonomy" id="1146883"/>
    <lineage>
        <taxon>Bacteria</taxon>
        <taxon>Bacillati</taxon>
        <taxon>Actinomycetota</taxon>
        <taxon>Actinomycetes</taxon>
        <taxon>Geodermatophilales</taxon>
        <taxon>Geodermatophilaceae</taxon>
        <taxon>Blastococcus</taxon>
    </lineage>
</organism>
<name>H6RSD0_BLASD</name>
<dbReference type="OrthoDB" id="3625784at2"/>
<feature type="transmembrane region" description="Helical" evidence="1">
    <location>
        <begin position="51"/>
        <end position="74"/>
    </location>
</feature>
<dbReference type="RefSeq" id="WP_014378388.1">
    <property type="nucleotide sequence ID" value="NC_016943.1"/>
</dbReference>
<keyword evidence="1" id="KW-0472">Membrane</keyword>
<dbReference type="EMBL" id="FO117623">
    <property type="protein sequence ID" value="CCG05522.1"/>
    <property type="molecule type" value="Genomic_DNA"/>
</dbReference>
<dbReference type="Proteomes" id="UP000007517">
    <property type="component" value="Chromosome"/>
</dbReference>
<dbReference type="STRING" id="1146883.BLASA_4728"/>
<dbReference type="HOGENOM" id="CLU_087620_1_0_11"/>
<feature type="transmembrane region" description="Helical" evidence="1">
    <location>
        <begin position="20"/>
        <end position="39"/>
    </location>
</feature>
<accession>H6RSD0</accession>
<reference evidence="2 3" key="1">
    <citation type="journal article" date="2012" name="J. Bacteriol.">
        <title>Genome Sequence of Blastococcus saxobsidens DD2, a Stone-Inhabiting Bacterium.</title>
        <authorList>
            <person name="Chouaia B."/>
            <person name="Crotti E."/>
            <person name="Brusetti L."/>
            <person name="Daffonchio D."/>
            <person name="Essoussi I."/>
            <person name="Nouioui I."/>
            <person name="Sbissi I."/>
            <person name="Ghodhbane-Gtari F."/>
            <person name="Gtari M."/>
            <person name="Vacherie B."/>
            <person name="Barbe V."/>
            <person name="Medigue C."/>
            <person name="Gury J."/>
            <person name="Pujic P."/>
            <person name="Normand P."/>
        </authorList>
    </citation>
    <scope>NUCLEOTIDE SEQUENCE [LARGE SCALE GENOMIC DNA]</scope>
    <source>
        <strain evidence="2 3">DD2</strain>
    </source>
</reference>